<dbReference type="AlphaFoldDB" id="A0AAD4L6Y2"/>
<gene>
    <name evidence="2" type="ORF">EDB92DRAFT_1821126</name>
</gene>
<feature type="region of interest" description="Disordered" evidence="1">
    <location>
        <begin position="226"/>
        <end position="252"/>
    </location>
</feature>
<dbReference type="Proteomes" id="UP001201163">
    <property type="component" value="Unassembled WGS sequence"/>
</dbReference>
<evidence type="ECO:0000313" key="3">
    <source>
        <dbReference type="Proteomes" id="UP001201163"/>
    </source>
</evidence>
<dbReference type="EMBL" id="JAKELL010000180">
    <property type="protein sequence ID" value="KAH8979254.1"/>
    <property type="molecule type" value="Genomic_DNA"/>
</dbReference>
<name>A0AAD4L6Y2_9AGAM</name>
<evidence type="ECO:0000256" key="1">
    <source>
        <dbReference type="SAM" id="MobiDB-lite"/>
    </source>
</evidence>
<comment type="caution">
    <text evidence="2">The sequence shown here is derived from an EMBL/GenBank/DDBJ whole genome shotgun (WGS) entry which is preliminary data.</text>
</comment>
<protein>
    <submittedName>
        <fullName evidence="2">Uncharacterized protein</fullName>
    </submittedName>
</protein>
<reference evidence="2" key="1">
    <citation type="submission" date="2022-01" db="EMBL/GenBank/DDBJ databases">
        <title>Comparative genomics reveals a dynamic genome evolution in the ectomycorrhizal milk-cap (Lactarius) mushrooms.</title>
        <authorList>
            <consortium name="DOE Joint Genome Institute"/>
            <person name="Lebreton A."/>
            <person name="Tang N."/>
            <person name="Kuo A."/>
            <person name="LaButti K."/>
            <person name="Drula E."/>
            <person name="Barry K."/>
            <person name="Clum A."/>
            <person name="Lipzen A."/>
            <person name="Mousain D."/>
            <person name="Ng V."/>
            <person name="Wang R."/>
            <person name="Wang X."/>
            <person name="Dai Y."/>
            <person name="Henrissat B."/>
            <person name="Grigoriev I.V."/>
            <person name="Guerin-Laguette A."/>
            <person name="Yu F."/>
            <person name="Martin F.M."/>
        </authorList>
    </citation>
    <scope>NUCLEOTIDE SEQUENCE</scope>
    <source>
        <strain evidence="2">QP</strain>
    </source>
</reference>
<organism evidence="2 3">
    <name type="scientific">Lactarius akahatsu</name>
    <dbReference type="NCBI Taxonomy" id="416441"/>
    <lineage>
        <taxon>Eukaryota</taxon>
        <taxon>Fungi</taxon>
        <taxon>Dikarya</taxon>
        <taxon>Basidiomycota</taxon>
        <taxon>Agaricomycotina</taxon>
        <taxon>Agaricomycetes</taxon>
        <taxon>Russulales</taxon>
        <taxon>Russulaceae</taxon>
        <taxon>Lactarius</taxon>
    </lineage>
</organism>
<proteinExistence type="predicted"/>
<accession>A0AAD4L6Y2</accession>
<evidence type="ECO:0000313" key="2">
    <source>
        <dbReference type="EMBL" id="KAH8979254.1"/>
    </source>
</evidence>
<sequence length="346" mass="37808">MKEATDESPESCRKRFVSAGPNTRQTSVIQCDNRLLTWLTFKYILPRDAACGGARGTFCKQQRRVEESLARSGSVTNAGGMGDVRDEARKVRIARDKVHLAVQLDERRAHPSPARTDAPTRPSPTARKSFASLGDRDFCGLAKLSHEPEGWERRRGLKTGARRDDFIDGNLACSELRELVVHVTFVGSSRRIKGALIELHFEHRHFCIRGMNILIVQPGEERIKTQRRPMSRSLPTLQSASPRATEGSGGVPIDRDREVQLRSVQLKLAWLPGFGLQKVARFDHKSEQPSHIGAAGDVLPAASTSVAVATSAPAVAAWLIDSASANGSIGVNAVWDIGLGPQLLLS</sequence>
<feature type="region of interest" description="Disordered" evidence="1">
    <location>
        <begin position="102"/>
        <end position="129"/>
    </location>
</feature>
<keyword evidence="3" id="KW-1185">Reference proteome</keyword>
<feature type="compositionally biased region" description="Polar residues" evidence="1">
    <location>
        <begin position="233"/>
        <end position="242"/>
    </location>
</feature>